<dbReference type="PANTHER" id="PTHR46671">
    <property type="entry name" value="PROTEIN CBG11221"/>
    <property type="match status" value="1"/>
</dbReference>
<organism evidence="2 3">
    <name type="scientific">Globodera rostochiensis</name>
    <name type="common">Golden nematode worm</name>
    <name type="synonym">Heterodera rostochiensis</name>
    <dbReference type="NCBI Taxonomy" id="31243"/>
    <lineage>
        <taxon>Eukaryota</taxon>
        <taxon>Metazoa</taxon>
        <taxon>Ecdysozoa</taxon>
        <taxon>Nematoda</taxon>
        <taxon>Chromadorea</taxon>
        <taxon>Rhabditida</taxon>
        <taxon>Tylenchina</taxon>
        <taxon>Tylenchomorpha</taxon>
        <taxon>Tylenchoidea</taxon>
        <taxon>Heteroderidae</taxon>
        <taxon>Heteroderinae</taxon>
        <taxon>Globodera</taxon>
    </lineage>
</organism>
<feature type="region of interest" description="Disordered" evidence="1">
    <location>
        <begin position="166"/>
        <end position="188"/>
    </location>
</feature>
<sequence length="188" mass="21951">MTIWMGMVAKELCHNGIKRHGICIFGLKDLVPNLNGSHPFMFANKMMLHQDAEAVQCWHEAMFNRTYLFPTLKRLNKKFYTELPQVRYNVAKRQSNGTFNADKFACRYAFIERVKMYQELRGDYKKTASRFKSSDDIVECVIVDEQYQHWLQQQLNTTTGVSTSTQQQQLNNTKDTKCEVSTSTKEDL</sequence>
<dbReference type="Proteomes" id="UP000887572">
    <property type="component" value="Unplaced"/>
</dbReference>
<evidence type="ECO:0000313" key="2">
    <source>
        <dbReference type="Proteomes" id="UP000887572"/>
    </source>
</evidence>
<keyword evidence="2" id="KW-1185">Reference proteome</keyword>
<feature type="compositionally biased region" description="Basic and acidic residues" evidence="1">
    <location>
        <begin position="174"/>
        <end position="188"/>
    </location>
</feature>
<protein>
    <submittedName>
        <fullName evidence="3">Uncharacterized protein</fullName>
    </submittedName>
</protein>
<reference evidence="3" key="1">
    <citation type="submission" date="2022-11" db="UniProtKB">
        <authorList>
            <consortium name="WormBaseParasite"/>
        </authorList>
    </citation>
    <scope>IDENTIFICATION</scope>
</reference>
<accession>A0A914I193</accession>
<proteinExistence type="predicted"/>
<dbReference type="AlphaFoldDB" id="A0A914I193"/>
<evidence type="ECO:0000256" key="1">
    <source>
        <dbReference type="SAM" id="MobiDB-lite"/>
    </source>
</evidence>
<evidence type="ECO:0000313" key="3">
    <source>
        <dbReference type="WBParaSite" id="Gr19_v10_g5944.t1"/>
    </source>
</evidence>
<dbReference type="WBParaSite" id="Gr19_v10_g5944.t1">
    <property type="protein sequence ID" value="Gr19_v10_g5944.t1"/>
    <property type="gene ID" value="Gr19_v10_g5944"/>
</dbReference>
<dbReference type="PANTHER" id="PTHR46671:SF7">
    <property type="entry name" value="CORE-2_I-BRANCHING ENZYME"/>
    <property type="match status" value="1"/>
</dbReference>
<name>A0A914I193_GLORO</name>